<dbReference type="Gene3D" id="3.20.20.10">
    <property type="entry name" value="Alanine racemase"/>
    <property type="match status" value="1"/>
</dbReference>
<reference evidence="11 13" key="2">
    <citation type="submission" date="2020-08" db="EMBL/GenBank/DDBJ databases">
        <title>Genomic Encyclopedia of Type Strains, Phase IV (KMG-IV): sequencing the most valuable type-strain genomes for metagenomic binning, comparative biology and taxonomic classification.</title>
        <authorList>
            <person name="Goeker M."/>
        </authorList>
    </citation>
    <scope>NUCLEOTIDE SEQUENCE [LARGE SCALE GENOMIC DNA]</scope>
    <source>
        <strain evidence="11 13">DSM 22419</strain>
    </source>
</reference>
<proteinExistence type="inferred from homology"/>
<feature type="binding site" evidence="5">
    <location>
        <position position="360"/>
    </location>
    <ligand>
        <name>substrate</name>
    </ligand>
</feature>
<name>A0A6V7R8P9_9STAP</name>
<keyword evidence="4 5" id="KW-0456">Lyase</keyword>
<dbReference type="InterPro" id="IPR009006">
    <property type="entry name" value="Ala_racemase/Decarboxylase_C"/>
</dbReference>
<feature type="binding site" evidence="5">
    <location>
        <position position="389"/>
    </location>
    <ligand>
        <name>pyridoxal 5'-phosphate</name>
        <dbReference type="ChEBI" id="CHEBI:597326"/>
    </ligand>
</feature>
<evidence type="ECO:0000256" key="1">
    <source>
        <dbReference type="ARBA" id="ARBA00001933"/>
    </source>
</evidence>
<evidence type="ECO:0000256" key="5">
    <source>
        <dbReference type="HAMAP-Rule" id="MF_02120"/>
    </source>
</evidence>
<evidence type="ECO:0000313" key="11">
    <source>
        <dbReference type="EMBL" id="MBB6423000.1"/>
    </source>
</evidence>
<evidence type="ECO:0000259" key="9">
    <source>
        <dbReference type="Pfam" id="PF02784"/>
    </source>
</evidence>
<keyword evidence="5 8" id="KW-0457">Lysine biosynthesis</keyword>
<comment type="caution">
    <text evidence="10">The sequence shown here is derived from an EMBL/GenBank/DDBJ whole genome shotgun (WGS) entry which is preliminary data.</text>
</comment>
<feature type="modified residue" description="N6-(pyridoxal phosphate)lysine" evidence="5 7">
    <location>
        <position position="61"/>
    </location>
</feature>
<accession>A0A6V7R8P9</accession>
<evidence type="ECO:0000313" key="13">
    <source>
        <dbReference type="Proteomes" id="UP000545588"/>
    </source>
</evidence>
<dbReference type="PRINTS" id="PR01179">
    <property type="entry name" value="ODADCRBXLASE"/>
</dbReference>
<dbReference type="GO" id="GO:0030170">
    <property type="term" value="F:pyridoxal phosphate binding"/>
    <property type="evidence" value="ECO:0007669"/>
    <property type="project" value="UniProtKB-UniRule"/>
</dbReference>
<dbReference type="InterPro" id="IPR000183">
    <property type="entry name" value="Orn/DAP/Arg_de-COase"/>
</dbReference>
<reference evidence="10 12" key="1">
    <citation type="submission" date="2020-07" db="EMBL/GenBank/DDBJ databases">
        <authorList>
            <person name="Criscuolo A."/>
        </authorList>
    </citation>
    <scope>NUCLEOTIDE SEQUENCE [LARGE SCALE GENOMIC DNA]</scope>
    <source>
        <strain evidence="10">CIP111751</strain>
    </source>
</reference>
<keyword evidence="13" id="KW-1185">Reference proteome</keyword>
<dbReference type="PANTHER" id="PTHR43727">
    <property type="entry name" value="DIAMINOPIMELATE DECARBOXYLASE"/>
    <property type="match status" value="1"/>
</dbReference>
<dbReference type="CDD" id="cd06828">
    <property type="entry name" value="PLPDE_III_DapDC"/>
    <property type="match status" value="1"/>
</dbReference>
<organism evidence="10 12">
    <name type="scientific">Jeotgalicoccus coquinae</name>
    <dbReference type="NCBI Taxonomy" id="709509"/>
    <lineage>
        <taxon>Bacteria</taxon>
        <taxon>Bacillati</taxon>
        <taxon>Bacillota</taxon>
        <taxon>Bacilli</taxon>
        <taxon>Bacillales</taxon>
        <taxon>Staphylococcaceae</taxon>
        <taxon>Jeotgalicoccus</taxon>
    </lineage>
</organism>
<evidence type="ECO:0000313" key="10">
    <source>
        <dbReference type="EMBL" id="CAD2073533.1"/>
    </source>
</evidence>
<keyword evidence="3 5" id="KW-0663">Pyridoxal phosphate</keyword>
<dbReference type="HAMAP" id="MF_02120">
    <property type="entry name" value="LysA"/>
    <property type="match status" value="1"/>
</dbReference>
<evidence type="ECO:0000256" key="6">
    <source>
        <dbReference type="NCBIfam" id="TIGR01048"/>
    </source>
</evidence>
<dbReference type="PANTHER" id="PTHR43727:SF2">
    <property type="entry name" value="GROUP IV DECARBOXYLASE"/>
    <property type="match status" value="1"/>
</dbReference>
<dbReference type="SUPFAM" id="SSF51419">
    <property type="entry name" value="PLP-binding barrel"/>
    <property type="match status" value="1"/>
</dbReference>
<evidence type="ECO:0000256" key="4">
    <source>
        <dbReference type="ARBA" id="ARBA00023239"/>
    </source>
</evidence>
<dbReference type="PRINTS" id="PR01181">
    <property type="entry name" value="DAPDCRBXLASE"/>
</dbReference>
<dbReference type="EMBL" id="CAJEWA010000005">
    <property type="protein sequence ID" value="CAD2073533.1"/>
    <property type="molecule type" value="Genomic_DNA"/>
</dbReference>
<comment type="pathway">
    <text evidence="5 8">Amino-acid biosynthesis; L-lysine biosynthesis via DAP pathway; L-lysine from DL-2,6-diaminopimelate: step 1/1.</text>
</comment>
<keyword evidence="2 5" id="KW-0210">Decarboxylase</keyword>
<gene>
    <name evidence="5 10" type="primary">lysA</name>
    <name evidence="11" type="ORF">HNR41_000926</name>
    <name evidence="10" type="ORF">JEOCOQ751_00682</name>
</gene>
<comment type="cofactor">
    <cofactor evidence="1 5 7 8">
        <name>pyridoxal 5'-phosphate</name>
        <dbReference type="ChEBI" id="CHEBI:597326"/>
    </cofactor>
</comment>
<feature type="binding site" evidence="5">
    <location>
        <begin position="287"/>
        <end position="290"/>
    </location>
    <ligand>
        <name>pyridoxal 5'-phosphate</name>
        <dbReference type="ChEBI" id="CHEBI:597326"/>
    </ligand>
</feature>
<evidence type="ECO:0000256" key="3">
    <source>
        <dbReference type="ARBA" id="ARBA00022898"/>
    </source>
</evidence>
<feature type="domain" description="Orn/DAP/Arg decarboxylase 2 N-terminal" evidence="9">
    <location>
        <begin position="41"/>
        <end position="294"/>
    </location>
</feature>
<feature type="binding site" evidence="5">
    <location>
        <position position="241"/>
    </location>
    <ligand>
        <name>pyridoxal 5'-phosphate</name>
        <dbReference type="ChEBI" id="CHEBI:597326"/>
    </ligand>
</feature>
<evidence type="ECO:0000313" key="12">
    <source>
        <dbReference type="Proteomes" id="UP000534001"/>
    </source>
</evidence>
<evidence type="ECO:0000256" key="7">
    <source>
        <dbReference type="PIRSR" id="PIRSR600183-50"/>
    </source>
</evidence>
<dbReference type="NCBIfam" id="TIGR01048">
    <property type="entry name" value="lysA"/>
    <property type="match status" value="1"/>
</dbReference>
<dbReference type="RefSeq" id="WP_184282188.1">
    <property type="nucleotide sequence ID" value="NZ_BMCO01000001.1"/>
</dbReference>
<protein>
    <recommendedName>
        <fullName evidence="5 6">Diaminopimelate decarboxylase</fullName>
        <shortName evidence="5">DAP decarboxylase</shortName>
        <shortName evidence="5">DAPDC</shortName>
        <ecNumber evidence="5 6">4.1.1.20</ecNumber>
    </recommendedName>
</protein>
<dbReference type="Proteomes" id="UP000545588">
    <property type="component" value="Unassembled WGS sequence"/>
</dbReference>
<dbReference type="Gene3D" id="2.40.37.10">
    <property type="entry name" value="Lyase, Ornithine Decarboxylase, Chain A, domain 1"/>
    <property type="match status" value="1"/>
</dbReference>
<feature type="binding site" evidence="5">
    <location>
        <position position="389"/>
    </location>
    <ligand>
        <name>substrate</name>
    </ligand>
</feature>
<sequence length="431" mass="47285">MTFNYSAGELSIRGHKISDIAAEYGTPVIIYDETYMTGMMRKYHSVLNSHNIPYSVSYASKAFSSVQMIKLLEAENMELDVVSVGELYTALAAGFPVQDVHFHGNNKTPEEIEYALAHGVRFFILDGLDEIELINGLASGLDDGDRVNVLIRINPSVEVNTHDYISTGQEDSKFGLSLSNGAAKLAIDNINNCGKLDFKGIHYHLGSQLDDSTPFINAITNVYAWLDEHNIDIEILNMGGGYGVRYTEDDVRFPIEEGFDAIIGHLKDVVAKSRNGAGREIPHVMIEPGRSIAAEAAVTVYEVGTVKDIPGVARYVSVDGGMSDHIRTPLYGAEYEVIPVVRSSSSSKEVSSHVVGKLCESGDIIGKDKNLPADIKRGDLLAVKTTGAYHYSMASNYNQMRKPAVVFACENGVRQVIKRQTLEQLIENDVR</sequence>
<evidence type="ECO:0000256" key="8">
    <source>
        <dbReference type="RuleBase" id="RU003738"/>
    </source>
</evidence>
<dbReference type="Proteomes" id="UP000534001">
    <property type="component" value="Unassembled WGS sequence"/>
</dbReference>
<comment type="similarity">
    <text evidence="5">Belongs to the Orn/Lys/Arg decarboxylase class-II family. LysA subfamily.</text>
</comment>
<keyword evidence="5" id="KW-0028">Amino-acid biosynthesis</keyword>
<feature type="binding site" evidence="5">
    <location>
        <position position="331"/>
    </location>
    <ligand>
        <name>substrate</name>
    </ligand>
</feature>
<feature type="active site" description="Proton donor" evidence="7">
    <location>
        <position position="359"/>
    </location>
</feature>
<dbReference type="EMBL" id="JACHFF010000001">
    <property type="protein sequence ID" value="MBB6423000.1"/>
    <property type="molecule type" value="Genomic_DNA"/>
</dbReference>
<feature type="binding site" evidence="5">
    <location>
        <position position="290"/>
    </location>
    <ligand>
        <name>substrate</name>
    </ligand>
</feature>
<comment type="function">
    <text evidence="5">Specifically catalyzes the decarboxylation of meso-diaminopimelate (meso-DAP) to L-lysine.</text>
</comment>
<dbReference type="SUPFAM" id="SSF50621">
    <property type="entry name" value="Alanine racemase C-terminal domain-like"/>
    <property type="match status" value="1"/>
</dbReference>
<comment type="subunit">
    <text evidence="5">Homodimer.</text>
</comment>
<dbReference type="FunFam" id="3.20.20.10:FF:000003">
    <property type="entry name" value="Diaminopimelate decarboxylase"/>
    <property type="match status" value="1"/>
</dbReference>
<dbReference type="GO" id="GO:0008836">
    <property type="term" value="F:diaminopimelate decarboxylase activity"/>
    <property type="evidence" value="ECO:0007669"/>
    <property type="project" value="UniProtKB-UniRule"/>
</dbReference>
<dbReference type="InterPro" id="IPR022644">
    <property type="entry name" value="De-COase2_N"/>
</dbReference>
<dbReference type="UniPathway" id="UPA00034">
    <property type="reaction ID" value="UER00027"/>
</dbReference>
<dbReference type="EC" id="4.1.1.20" evidence="5 6"/>
<feature type="binding site" evidence="5">
    <location>
        <position position="327"/>
    </location>
    <ligand>
        <name>substrate</name>
    </ligand>
</feature>
<dbReference type="AlphaFoldDB" id="A0A6V7R8P9"/>
<dbReference type="InterPro" id="IPR029066">
    <property type="entry name" value="PLP-binding_barrel"/>
</dbReference>
<evidence type="ECO:0000256" key="2">
    <source>
        <dbReference type="ARBA" id="ARBA00022793"/>
    </source>
</evidence>
<dbReference type="InterPro" id="IPR002986">
    <property type="entry name" value="DAP_deCOOHase_LysA"/>
</dbReference>
<dbReference type="Pfam" id="PF02784">
    <property type="entry name" value="Orn_Arg_deC_N"/>
    <property type="match status" value="1"/>
</dbReference>
<comment type="catalytic activity">
    <reaction evidence="5 8">
        <text>meso-2,6-diaminopimelate + H(+) = L-lysine + CO2</text>
        <dbReference type="Rhea" id="RHEA:15101"/>
        <dbReference type="ChEBI" id="CHEBI:15378"/>
        <dbReference type="ChEBI" id="CHEBI:16526"/>
        <dbReference type="ChEBI" id="CHEBI:32551"/>
        <dbReference type="ChEBI" id="CHEBI:57791"/>
        <dbReference type="EC" id="4.1.1.20"/>
    </reaction>
</comment>
<dbReference type="GO" id="GO:0009089">
    <property type="term" value="P:lysine biosynthetic process via diaminopimelate"/>
    <property type="evidence" value="ECO:0007669"/>
    <property type="project" value="UniProtKB-UniRule"/>
</dbReference>